<dbReference type="InterPro" id="IPR016461">
    <property type="entry name" value="COMT-like"/>
</dbReference>
<organism evidence="7 8">
    <name type="scientific">Xanthocytophaga agilis</name>
    <dbReference type="NCBI Taxonomy" id="3048010"/>
    <lineage>
        <taxon>Bacteria</taxon>
        <taxon>Pseudomonadati</taxon>
        <taxon>Bacteroidota</taxon>
        <taxon>Cytophagia</taxon>
        <taxon>Cytophagales</taxon>
        <taxon>Rhodocytophagaceae</taxon>
        <taxon>Xanthocytophaga</taxon>
    </lineage>
</organism>
<dbReference type="Gene3D" id="1.10.10.10">
    <property type="entry name" value="Winged helix-like DNA-binding domain superfamily/Winged helix DNA-binding domain"/>
    <property type="match status" value="1"/>
</dbReference>
<dbReference type="PIRSF" id="PIRSF005739">
    <property type="entry name" value="O-mtase"/>
    <property type="match status" value="1"/>
</dbReference>
<dbReference type="PANTHER" id="PTHR11746">
    <property type="entry name" value="O-METHYLTRANSFERASE"/>
    <property type="match status" value="1"/>
</dbReference>
<dbReference type="InterPro" id="IPR012967">
    <property type="entry name" value="COMT_dimerisation"/>
</dbReference>
<dbReference type="InterPro" id="IPR036388">
    <property type="entry name" value="WH-like_DNA-bd_sf"/>
</dbReference>
<dbReference type="SUPFAM" id="SSF53335">
    <property type="entry name" value="S-adenosyl-L-methionine-dependent methyltransferases"/>
    <property type="match status" value="1"/>
</dbReference>
<evidence type="ECO:0000313" key="8">
    <source>
        <dbReference type="Proteomes" id="UP001232063"/>
    </source>
</evidence>
<feature type="active site" description="Proton acceptor" evidence="4">
    <location>
        <position position="245"/>
    </location>
</feature>
<dbReference type="InterPro" id="IPR029063">
    <property type="entry name" value="SAM-dependent_MTases_sf"/>
</dbReference>
<evidence type="ECO:0000256" key="3">
    <source>
        <dbReference type="ARBA" id="ARBA00022691"/>
    </source>
</evidence>
<dbReference type="InterPro" id="IPR036390">
    <property type="entry name" value="WH_DNA-bd_sf"/>
</dbReference>
<dbReference type="RefSeq" id="WP_314509367.1">
    <property type="nucleotide sequence ID" value="NZ_JASJOU010000001.1"/>
</dbReference>
<dbReference type="PROSITE" id="PS51683">
    <property type="entry name" value="SAM_OMT_II"/>
    <property type="match status" value="1"/>
</dbReference>
<evidence type="ECO:0000256" key="2">
    <source>
        <dbReference type="ARBA" id="ARBA00022679"/>
    </source>
</evidence>
<proteinExistence type="predicted"/>
<dbReference type="SUPFAM" id="SSF46785">
    <property type="entry name" value="Winged helix' DNA-binding domain"/>
    <property type="match status" value="1"/>
</dbReference>
<feature type="domain" description="O-methyltransferase C-terminal" evidence="5">
    <location>
        <begin position="110"/>
        <end position="317"/>
    </location>
</feature>
<keyword evidence="8" id="KW-1185">Reference proteome</keyword>
<evidence type="ECO:0000256" key="1">
    <source>
        <dbReference type="ARBA" id="ARBA00022603"/>
    </source>
</evidence>
<dbReference type="GO" id="GO:0008171">
    <property type="term" value="F:O-methyltransferase activity"/>
    <property type="evidence" value="ECO:0007669"/>
    <property type="project" value="InterPro"/>
</dbReference>
<dbReference type="GO" id="GO:0032259">
    <property type="term" value="P:methylation"/>
    <property type="evidence" value="ECO:0007669"/>
    <property type="project" value="UniProtKB-KW"/>
</dbReference>
<keyword evidence="1 7" id="KW-0489">Methyltransferase</keyword>
<accession>A0AAE3UCZ6</accession>
<evidence type="ECO:0000313" key="7">
    <source>
        <dbReference type="EMBL" id="MDJ1499816.1"/>
    </source>
</evidence>
<evidence type="ECO:0000259" key="5">
    <source>
        <dbReference type="Pfam" id="PF00891"/>
    </source>
</evidence>
<dbReference type="AlphaFoldDB" id="A0AAE3UCZ6"/>
<dbReference type="Pfam" id="PF00891">
    <property type="entry name" value="Methyltransf_2"/>
    <property type="match status" value="1"/>
</dbReference>
<feature type="domain" description="O-methyltransferase dimerisation" evidence="6">
    <location>
        <begin position="10"/>
        <end position="87"/>
    </location>
</feature>
<dbReference type="GO" id="GO:0046983">
    <property type="term" value="F:protein dimerization activity"/>
    <property type="evidence" value="ECO:0007669"/>
    <property type="project" value="InterPro"/>
</dbReference>
<keyword evidence="3" id="KW-0949">S-adenosyl-L-methionine</keyword>
<name>A0AAE3UCZ6_9BACT</name>
<dbReference type="InterPro" id="IPR001077">
    <property type="entry name" value="COMT_C"/>
</dbReference>
<sequence length="336" mass="37257">MMDPSKIMQVGLGFWASKTLLAAIKLELFTHLGDHAYSVDKIKESTGIKGNAALDFLDALYSLGFLEREGVGASAMYKNTPETAFFLDKNRPAYIGGFFEMANDREYRFWADLEEGLTTGLPQNEIKQTGLESFTAIYQHSVREFTEAMTSIQLGGFSAFVDKFDFSSYNSLLDLGGSGATLSALVAGKHPHMHCISYDMPAVEFLAKETVQNFNLEGQVTIQSGNFFTDELPKADMITMGNILHSFDLEKKKLLIKKSYEALPVGGALCIIELIIDEERRHNTFALLMSLNMLIESDGGFNYTMSDLEGWVREVGFTRTEIFPLAGPTSAAIAYK</sequence>
<comment type="caution">
    <text evidence="7">The sequence shown here is derived from an EMBL/GenBank/DDBJ whole genome shotgun (WGS) entry which is preliminary data.</text>
</comment>
<dbReference type="EMBL" id="JASJOU010000001">
    <property type="protein sequence ID" value="MDJ1499816.1"/>
    <property type="molecule type" value="Genomic_DNA"/>
</dbReference>
<keyword evidence="2" id="KW-0808">Transferase</keyword>
<dbReference type="Gene3D" id="3.40.50.150">
    <property type="entry name" value="Vaccinia Virus protein VP39"/>
    <property type="match status" value="1"/>
</dbReference>
<dbReference type="Pfam" id="PF08100">
    <property type="entry name" value="Dimerisation"/>
    <property type="match status" value="1"/>
</dbReference>
<protein>
    <submittedName>
        <fullName evidence="7">Methyltransferase</fullName>
    </submittedName>
</protein>
<evidence type="ECO:0000256" key="4">
    <source>
        <dbReference type="PIRSR" id="PIRSR005739-1"/>
    </source>
</evidence>
<evidence type="ECO:0000259" key="6">
    <source>
        <dbReference type="Pfam" id="PF08100"/>
    </source>
</evidence>
<dbReference type="Proteomes" id="UP001232063">
    <property type="component" value="Unassembled WGS sequence"/>
</dbReference>
<gene>
    <name evidence="7" type="ORF">QNI22_04120</name>
</gene>
<reference evidence="7" key="1">
    <citation type="submission" date="2023-05" db="EMBL/GenBank/DDBJ databases">
        <authorList>
            <person name="Zhang X."/>
        </authorList>
    </citation>
    <scope>NUCLEOTIDE SEQUENCE</scope>
    <source>
        <strain evidence="7">BD1B2-1</strain>
    </source>
</reference>